<dbReference type="NCBIfam" id="TIGR03168">
    <property type="entry name" value="1-PFK"/>
    <property type="match status" value="1"/>
</dbReference>
<dbReference type="GO" id="GO:0009024">
    <property type="term" value="F:tagatose-6-phosphate kinase activity"/>
    <property type="evidence" value="ECO:0007669"/>
    <property type="project" value="UniProtKB-EC"/>
</dbReference>
<keyword evidence="3 7" id="KW-0547">Nucleotide-binding</keyword>
<keyword evidence="7" id="KW-0423">Lactose metabolism</keyword>
<dbReference type="GO" id="GO:2001059">
    <property type="term" value="P:D-tagatose 6-phosphate catabolic process"/>
    <property type="evidence" value="ECO:0007669"/>
    <property type="project" value="UniProtKB-UniPathway"/>
</dbReference>
<gene>
    <name evidence="10" type="primary">pfkB</name>
    <name evidence="10" type="ORF">G5B42_10125</name>
</gene>
<dbReference type="SUPFAM" id="SSF53613">
    <property type="entry name" value="Ribokinase-like"/>
    <property type="match status" value="1"/>
</dbReference>
<evidence type="ECO:0000256" key="1">
    <source>
        <dbReference type="ARBA" id="ARBA00005380"/>
    </source>
</evidence>
<dbReference type="RefSeq" id="WP_181340356.1">
    <property type="nucleotide sequence ID" value="NZ_JAAKDE010000025.1"/>
</dbReference>
<dbReference type="PANTHER" id="PTHR46566:SF2">
    <property type="entry name" value="ATP-DEPENDENT 6-PHOSPHOFRUCTOKINASE ISOZYME 2"/>
    <property type="match status" value="1"/>
</dbReference>
<dbReference type="GO" id="GO:0044281">
    <property type="term" value="P:small molecule metabolic process"/>
    <property type="evidence" value="ECO:0007669"/>
    <property type="project" value="UniProtKB-ARBA"/>
</dbReference>
<evidence type="ECO:0000256" key="3">
    <source>
        <dbReference type="ARBA" id="ARBA00022741"/>
    </source>
</evidence>
<dbReference type="NCBIfam" id="TIGR03828">
    <property type="entry name" value="pfkB"/>
    <property type="match status" value="1"/>
</dbReference>
<dbReference type="GO" id="GO:0016052">
    <property type="term" value="P:carbohydrate catabolic process"/>
    <property type="evidence" value="ECO:0007669"/>
    <property type="project" value="UniProtKB-ARBA"/>
</dbReference>
<dbReference type="GO" id="GO:0008662">
    <property type="term" value="F:1-phosphofructokinase activity"/>
    <property type="evidence" value="ECO:0007669"/>
    <property type="project" value="UniProtKB-UniRule"/>
</dbReference>
<keyword evidence="5 7" id="KW-0067">ATP-binding</keyword>
<evidence type="ECO:0000256" key="7">
    <source>
        <dbReference type="PIRNR" id="PIRNR000535"/>
    </source>
</evidence>
<comment type="catalytic activity">
    <reaction evidence="6 8">
        <text>beta-D-fructose 1-phosphate + ATP = beta-D-fructose 1,6-bisphosphate + ADP + H(+)</text>
        <dbReference type="Rhea" id="RHEA:14213"/>
        <dbReference type="ChEBI" id="CHEBI:15378"/>
        <dbReference type="ChEBI" id="CHEBI:30616"/>
        <dbReference type="ChEBI" id="CHEBI:32966"/>
        <dbReference type="ChEBI" id="CHEBI:138881"/>
        <dbReference type="ChEBI" id="CHEBI:456216"/>
        <dbReference type="EC" id="2.7.1.56"/>
    </reaction>
</comment>
<dbReference type="InterPro" id="IPR022463">
    <property type="entry name" value="1-PFruKinase"/>
</dbReference>
<protein>
    <recommendedName>
        <fullName evidence="7">Tagatose-6-phosphate kinase</fullName>
        <ecNumber evidence="7">2.7.1.144</ecNumber>
    </recommendedName>
</protein>
<dbReference type="GO" id="GO:0005524">
    <property type="term" value="F:ATP binding"/>
    <property type="evidence" value="ECO:0007669"/>
    <property type="project" value="UniProtKB-UniRule"/>
</dbReference>
<evidence type="ECO:0000256" key="6">
    <source>
        <dbReference type="ARBA" id="ARBA00047745"/>
    </source>
</evidence>
<evidence type="ECO:0000256" key="4">
    <source>
        <dbReference type="ARBA" id="ARBA00022777"/>
    </source>
</evidence>
<comment type="pathway">
    <text evidence="7">Carbohydrate metabolism; D-tagatose 6-phosphate degradation; D-glyceraldehyde 3-phosphate and glycerone phosphate from D-tagatose 6-phosphate: step 1/2.</text>
</comment>
<dbReference type="InterPro" id="IPR029056">
    <property type="entry name" value="Ribokinase-like"/>
</dbReference>
<dbReference type="Pfam" id="PF00294">
    <property type="entry name" value="PfkB"/>
    <property type="match status" value="1"/>
</dbReference>
<evidence type="ECO:0000259" key="9">
    <source>
        <dbReference type="Pfam" id="PF00294"/>
    </source>
</evidence>
<dbReference type="GO" id="GO:0005829">
    <property type="term" value="C:cytosol"/>
    <property type="evidence" value="ECO:0007669"/>
    <property type="project" value="TreeGrafter"/>
</dbReference>
<dbReference type="EC" id="2.7.1.144" evidence="7"/>
<dbReference type="PIRSF" id="PIRSF000535">
    <property type="entry name" value="1PFK/6PFK/LacC"/>
    <property type="match status" value="1"/>
</dbReference>
<keyword evidence="2 7" id="KW-0808">Transferase</keyword>
<dbReference type="UniPathway" id="UPA00704">
    <property type="reaction ID" value="UER00715"/>
</dbReference>
<dbReference type="PANTHER" id="PTHR46566">
    <property type="entry name" value="1-PHOSPHOFRUCTOKINASE-RELATED"/>
    <property type="match status" value="1"/>
</dbReference>
<comment type="similarity">
    <text evidence="1">Belongs to the carbohydrate kinase pfkB family.</text>
</comment>
<keyword evidence="11" id="KW-1185">Reference proteome</keyword>
<keyword evidence="4 8" id="KW-0418">Kinase</keyword>
<comment type="catalytic activity">
    <reaction evidence="7">
        <text>D-tagatofuranose 6-phosphate + ATP = D-tagatofuranose 1,6-bisphosphate + ADP + H(+)</text>
        <dbReference type="Rhea" id="RHEA:12420"/>
        <dbReference type="ChEBI" id="CHEBI:15378"/>
        <dbReference type="ChEBI" id="CHEBI:30616"/>
        <dbReference type="ChEBI" id="CHEBI:58694"/>
        <dbReference type="ChEBI" id="CHEBI:58695"/>
        <dbReference type="ChEBI" id="CHEBI:456216"/>
        <dbReference type="EC" id="2.7.1.144"/>
    </reaction>
</comment>
<evidence type="ECO:0000256" key="8">
    <source>
        <dbReference type="RuleBase" id="RU369061"/>
    </source>
</evidence>
<accession>A0A8J6I269</accession>
<dbReference type="Gene3D" id="3.40.1190.20">
    <property type="match status" value="1"/>
</dbReference>
<dbReference type="Proteomes" id="UP000657177">
    <property type="component" value="Unassembled WGS sequence"/>
</dbReference>
<evidence type="ECO:0000256" key="2">
    <source>
        <dbReference type="ARBA" id="ARBA00022679"/>
    </source>
</evidence>
<dbReference type="GO" id="GO:0005988">
    <property type="term" value="P:lactose metabolic process"/>
    <property type="evidence" value="ECO:0007669"/>
    <property type="project" value="UniProtKB-KW"/>
</dbReference>
<feature type="domain" description="Carbohydrate kinase PfkB" evidence="9">
    <location>
        <begin position="14"/>
        <end position="296"/>
    </location>
</feature>
<comment type="caution">
    <text evidence="10">The sequence shown here is derived from an EMBL/GenBank/DDBJ whole genome shotgun (WGS) entry which is preliminary data.</text>
</comment>
<dbReference type="CDD" id="cd01164">
    <property type="entry name" value="FruK_PfkB_like"/>
    <property type="match status" value="1"/>
</dbReference>
<name>A0A8J6I269_9FIRM</name>
<proteinExistence type="inferred from homology"/>
<evidence type="ECO:0000313" key="10">
    <source>
        <dbReference type="EMBL" id="MBA2133888.1"/>
    </source>
</evidence>
<dbReference type="InterPro" id="IPR017583">
    <property type="entry name" value="Tagatose/fructose_Pkinase"/>
</dbReference>
<evidence type="ECO:0000256" key="5">
    <source>
        <dbReference type="ARBA" id="ARBA00022840"/>
    </source>
</evidence>
<organism evidence="10 11">
    <name type="scientific">Capillibacterium thermochitinicola</name>
    <dbReference type="NCBI Taxonomy" id="2699427"/>
    <lineage>
        <taxon>Bacteria</taxon>
        <taxon>Bacillati</taxon>
        <taxon>Bacillota</taxon>
        <taxon>Capillibacterium</taxon>
    </lineage>
</organism>
<dbReference type="FunFam" id="3.40.1190.20:FF:000001">
    <property type="entry name" value="Phosphofructokinase"/>
    <property type="match status" value="1"/>
</dbReference>
<dbReference type="InterPro" id="IPR011611">
    <property type="entry name" value="PfkB_dom"/>
</dbReference>
<comment type="similarity">
    <text evidence="7">Belongs to the carbohydrate kinase PfkB family. LacC subfamily.</text>
</comment>
<dbReference type="EMBL" id="JAAKDE010000025">
    <property type="protein sequence ID" value="MBA2133888.1"/>
    <property type="molecule type" value="Genomic_DNA"/>
</dbReference>
<dbReference type="AlphaFoldDB" id="A0A8J6I269"/>
<reference evidence="10" key="1">
    <citation type="submission" date="2020-06" db="EMBL/GenBank/DDBJ databases">
        <title>Novel chitinolytic bacterium.</title>
        <authorList>
            <person name="Ungkulpasvich U."/>
            <person name="Kosugi A."/>
            <person name="Uke A."/>
        </authorList>
    </citation>
    <scope>NUCLEOTIDE SEQUENCE</scope>
    <source>
        <strain evidence="10">UUS1-1</strain>
    </source>
</reference>
<comment type="function">
    <text evidence="8">Catalyzes the ATP-dependent phosphorylation of fructose-l-phosphate to fructose-l,6-bisphosphate.</text>
</comment>
<sequence>MKKRQVTTITPNPAIDKTYWLEGLQPGRQNRVSRVRVDPGGKGLNIARLLKGYDLEVAAIGFFGGIIGRELIHMLRTEGVEITPVFVDGNTRTNTKIMDPTSGEETEINEPGPYVGAGEQKQLLQLLSDYAVQSGYTVFSGSLPQGCPADYYRDLIATAQTFGCKTLLDTSGAALREGIKAAPDLIKPNQQELSELLGREITTPAMAAEAAMELRRAYGIAVVVVSLGALGAVMASEEGTYHAIPPKVKPENTIGAGDSLMAGFIYGMVSDRPLAECLRLGVASGTLAVTDQATSVAKPQFEAVLAMEKRVELKRLD</sequence>
<dbReference type="InterPro" id="IPR002173">
    <property type="entry name" value="Carboh/pur_kinase_PfkB_CS"/>
</dbReference>
<dbReference type="PROSITE" id="PS00584">
    <property type="entry name" value="PFKB_KINASES_2"/>
    <property type="match status" value="1"/>
</dbReference>
<evidence type="ECO:0000313" key="11">
    <source>
        <dbReference type="Proteomes" id="UP000657177"/>
    </source>
</evidence>